<dbReference type="PANTHER" id="PTHR43685">
    <property type="entry name" value="GLYCOSYLTRANSFERASE"/>
    <property type="match status" value="1"/>
</dbReference>
<dbReference type="Gene3D" id="3.90.550.10">
    <property type="entry name" value="Spore Coat Polysaccharide Biosynthesis Protein SpsA, Chain A"/>
    <property type="match status" value="1"/>
</dbReference>
<dbReference type="InterPro" id="IPR050834">
    <property type="entry name" value="Glycosyltransf_2"/>
</dbReference>
<feature type="transmembrane region" description="Helical" evidence="1">
    <location>
        <begin position="289"/>
        <end position="310"/>
    </location>
</feature>
<proteinExistence type="predicted"/>
<evidence type="ECO:0000313" key="3">
    <source>
        <dbReference type="EMBL" id="MBO3098543.1"/>
    </source>
</evidence>
<dbReference type="InterPro" id="IPR029044">
    <property type="entry name" value="Nucleotide-diphossugar_trans"/>
</dbReference>
<keyword evidence="1" id="KW-0812">Transmembrane</keyword>
<keyword evidence="4" id="KW-1185">Reference proteome</keyword>
<dbReference type="RefSeq" id="WP_208233676.1">
    <property type="nucleotide sequence ID" value="NZ_JAGEVG010000010.1"/>
</dbReference>
<keyword evidence="1" id="KW-0472">Membrane</keyword>
<gene>
    <name evidence="3" type="ORF">J4051_09705</name>
</gene>
<comment type="caution">
    <text evidence="3">The sequence shown here is derived from an EMBL/GenBank/DDBJ whole genome shotgun (WGS) entry which is preliminary data.</text>
</comment>
<dbReference type="Proteomes" id="UP000681315">
    <property type="component" value="Unassembled WGS sequence"/>
</dbReference>
<dbReference type="PANTHER" id="PTHR43685:SF2">
    <property type="entry name" value="GLYCOSYLTRANSFERASE 2-LIKE DOMAIN-CONTAINING PROTEIN"/>
    <property type="match status" value="1"/>
</dbReference>
<organism evidence="3 4">
    <name type="scientific">Gelidibacter pelagius</name>
    <dbReference type="NCBI Taxonomy" id="2819985"/>
    <lineage>
        <taxon>Bacteria</taxon>
        <taxon>Pseudomonadati</taxon>
        <taxon>Bacteroidota</taxon>
        <taxon>Flavobacteriia</taxon>
        <taxon>Flavobacteriales</taxon>
        <taxon>Flavobacteriaceae</taxon>
        <taxon>Gelidibacter</taxon>
    </lineage>
</organism>
<protein>
    <submittedName>
        <fullName evidence="3">Glycosyltransferase</fullName>
    </submittedName>
</protein>
<evidence type="ECO:0000313" key="4">
    <source>
        <dbReference type="Proteomes" id="UP000681315"/>
    </source>
</evidence>
<reference evidence="3 4" key="1">
    <citation type="submission" date="2021-03" db="EMBL/GenBank/DDBJ databases">
        <title>Gelidibacter sp. nov., isolated from costal sediment.</title>
        <authorList>
            <person name="Lun K.-Y."/>
        </authorList>
    </citation>
    <scope>NUCLEOTIDE SEQUENCE [LARGE SCALE GENOMIC DNA]</scope>
    <source>
        <strain evidence="3 4">DF109</strain>
    </source>
</reference>
<feature type="transmembrane region" description="Helical" evidence="1">
    <location>
        <begin position="265"/>
        <end position="283"/>
    </location>
</feature>
<keyword evidence="1" id="KW-1133">Transmembrane helix</keyword>
<dbReference type="SUPFAM" id="SSF53448">
    <property type="entry name" value="Nucleotide-diphospho-sugar transferases"/>
    <property type="match status" value="1"/>
</dbReference>
<name>A0ABS3SUG9_9FLAO</name>
<dbReference type="EMBL" id="JAGEVG010000010">
    <property type="protein sequence ID" value="MBO3098543.1"/>
    <property type="molecule type" value="Genomic_DNA"/>
</dbReference>
<feature type="transmembrane region" description="Helical" evidence="1">
    <location>
        <begin position="240"/>
        <end position="260"/>
    </location>
</feature>
<evidence type="ECO:0000256" key="1">
    <source>
        <dbReference type="SAM" id="Phobius"/>
    </source>
</evidence>
<sequence length="336" mass="38252">MEPLHFSFIIPVYNRPEEIHELLDSFTKLEGGFDYSICIVEDGSSISSEEIVGQFADQLDISYYFKANSGPGDSRNYGMARAIGNYFIILDSDVLLPKDYLQVVSKSLLDNYADCFGGPDAAHASFSNLQKAINFAMTSFITTGGIRGGKDSDKFQPRSFNMGLSKRAFEASGGFGTIHPGEDPDLSLRLINLGFKSKLIKDAYVYHKRRISWTKFYQQVHKFGMVRPILNRWHPKSERFIFWLPTLFSIGFALSIVLLLFQIKWLLYIYIIYFLVAFIMALINSSNLIIAFLAVFAIGVQFFGYGYGFLKSTIAIKILKENPEKRFPKLFFKHVQ</sequence>
<dbReference type="Pfam" id="PF00535">
    <property type="entry name" value="Glycos_transf_2"/>
    <property type="match status" value="1"/>
</dbReference>
<dbReference type="InterPro" id="IPR001173">
    <property type="entry name" value="Glyco_trans_2-like"/>
</dbReference>
<feature type="domain" description="Glycosyltransferase 2-like" evidence="2">
    <location>
        <begin position="7"/>
        <end position="135"/>
    </location>
</feature>
<accession>A0ABS3SUG9</accession>
<evidence type="ECO:0000259" key="2">
    <source>
        <dbReference type="Pfam" id="PF00535"/>
    </source>
</evidence>